<protein>
    <submittedName>
        <fullName evidence="2">Uncharacterized protein</fullName>
    </submittedName>
</protein>
<dbReference type="RefSeq" id="WP_200523249.1">
    <property type="nucleotide sequence ID" value="NZ_JAEHNZ010000005.1"/>
</dbReference>
<feature type="signal peptide" evidence="1">
    <location>
        <begin position="1"/>
        <end position="26"/>
    </location>
</feature>
<evidence type="ECO:0000313" key="3">
    <source>
        <dbReference type="Proteomes" id="UP000614058"/>
    </source>
</evidence>
<keyword evidence="1" id="KW-0732">Signal</keyword>
<reference evidence="2 3" key="1">
    <citation type="journal article" date="2021" name="Pathogens">
        <title>Isolation and Characterization of Kingella bonacorsii sp. nov., A Novel Kingella Species Detected in a Stable Periodontitis Subject.</title>
        <authorList>
            <person name="Antezack A."/>
            <person name="Boxberger M."/>
            <person name="Rolland C."/>
            <person name="Monnet-Corti V."/>
            <person name="La Scola B."/>
        </authorList>
    </citation>
    <scope>NUCLEOTIDE SEQUENCE [LARGE SCALE GENOMIC DNA]</scope>
    <source>
        <strain evidence="2 3">Marseille-Q4569</strain>
    </source>
</reference>
<accession>A0ABS1BVI9</accession>
<gene>
    <name evidence="2" type="ORF">JDW22_12050</name>
</gene>
<proteinExistence type="predicted"/>
<sequence>MWAALIKYRAWGSPALLLAVAAVAWAGGKRAAGQDHQTETAALKAQYAQEKLAAEQRHTAALQAALVQQQQWQQFAQKQGEQLAQIRVRLDKQTELLSKDIDHAIEQDKNSGHDCVGIGASSLHLYNRAFGYPD</sequence>
<dbReference type="EMBL" id="JAEHNZ010000005">
    <property type="protein sequence ID" value="MBK0397284.1"/>
    <property type="molecule type" value="Genomic_DNA"/>
</dbReference>
<keyword evidence="3" id="KW-1185">Reference proteome</keyword>
<evidence type="ECO:0000313" key="2">
    <source>
        <dbReference type="EMBL" id="MBK0397284.1"/>
    </source>
</evidence>
<comment type="caution">
    <text evidence="2">The sequence shown here is derived from an EMBL/GenBank/DDBJ whole genome shotgun (WGS) entry which is preliminary data.</text>
</comment>
<feature type="chain" id="PRO_5045991272" evidence="1">
    <location>
        <begin position="27"/>
        <end position="134"/>
    </location>
</feature>
<organism evidence="2 3">
    <name type="scientific">Kingella bonacorsii</name>
    <dbReference type="NCBI Taxonomy" id="2796361"/>
    <lineage>
        <taxon>Bacteria</taxon>
        <taxon>Pseudomonadati</taxon>
        <taxon>Pseudomonadota</taxon>
        <taxon>Betaproteobacteria</taxon>
        <taxon>Neisseriales</taxon>
        <taxon>Neisseriaceae</taxon>
        <taxon>Kingella</taxon>
    </lineage>
</organism>
<evidence type="ECO:0000256" key="1">
    <source>
        <dbReference type="SAM" id="SignalP"/>
    </source>
</evidence>
<dbReference type="Proteomes" id="UP000614058">
    <property type="component" value="Unassembled WGS sequence"/>
</dbReference>
<name>A0ABS1BVI9_9NEIS</name>